<accession>A0ABS9E7Y4</accession>
<organism evidence="9 10">
    <name type="scientific">Maritalea mediterranea</name>
    <dbReference type="NCBI Taxonomy" id="2909667"/>
    <lineage>
        <taxon>Bacteria</taxon>
        <taxon>Pseudomonadati</taxon>
        <taxon>Pseudomonadota</taxon>
        <taxon>Alphaproteobacteria</taxon>
        <taxon>Hyphomicrobiales</taxon>
        <taxon>Devosiaceae</taxon>
        <taxon>Maritalea</taxon>
    </lineage>
</organism>
<evidence type="ECO:0000256" key="6">
    <source>
        <dbReference type="ARBA" id="ARBA00023136"/>
    </source>
</evidence>
<keyword evidence="6 7" id="KW-0472">Membrane</keyword>
<comment type="caution">
    <text evidence="9">The sequence shown here is derived from an EMBL/GenBank/DDBJ whole genome shotgun (WGS) entry which is preliminary data.</text>
</comment>
<dbReference type="EMBL" id="JAKGTI010000002">
    <property type="protein sequence ID" value="MCF4098993.1"/>
    <property type="molecule type" value="Genomic_DNA"/>
</dbReference>
<proteinExistence type="predicted"/>
<dbReference type="Proteomes" id="UP001201217">
    <property type="component" value="Unassembled WGS sequence"/>
</dbReference>
<comment type="subcellular location">
    <subcellularLocation>
        <location evidence="1">Endomembrane system</location>
        <topology evidence="1">Multi-pass membrane protein</topology>
    </subcellularLocation>
</comment>
<protein>
    <submittedName>
        <fullName evidence="9">Sterol desaturase family protein</fullName>
    </submittedName>
</protein>
<evidence type="ECO:0000256" key="4">
    <source>
        <dbReference type="ARBA" id="ARBA00023002"/>
    </source>
</evidence>
<reference evidence="9 10" key="1">
    <citation type="submission" date="2022-01" db="EMBL/GenBank/DDBJ databases">
        <title>Maritalea mediterranea sp. nov., isolated from marine plastic residues from the Malva-rosa beach (Valencia, Spain).</title>
        <authorList>
            <person name="Vidal-Verdu A."/>
            <person name="Molina-Menor E."/>
            <person name="Pascual J."/>
            <person name="Pereto J."/>
            <person name="Porcar M."/>
        </authorList>
    </citation>
    <scope>NUCLEOTIDE SEQUENCE [LARGE SCALE GENOMIC DNA]</scope>
    <source>
        <strain evidence="9 10">P4.10X</strain>
    </source>
</reference>
<feature type="transmembrane region" description="Helical" evidence="7">
    <location>
        <begin position="103"/>
        <end position="123"/>
    </location>
</feature>
<feature type="transmembrane region" description="Helical" evidence="7">
    <location>
        <begin position="54"/>
        <end position="75"/>
    </location>
</feature>
<gene>
    <name evidence="9" type="ORF">L1I42_10895</name>
</gene>
<evidence type="ECO:0000259" key="8">
    <source>
        <dbReference type="Pfam" id="PF04116"/>
    </source>
</evidence>
<keyword evidence="5" id="KW-0443">Lipid metabolism</keyword>
<name>A0ABS9E7Y4_9HYPH</name>
<dbReference type="PANTHER" id="PTHR21624:SF1">
    <property type="entry name" value="ALKYLGLYCEROL MONOOXYGENASE"/>
    <property type="match status" value="1"/>
</dbReference>
<evidence type="ECO:0000313" key="9">
    <source>
        <dbReference type="EMBL" id="MCF4098993.1"/>
    </source>
</evidence>
<evidence type="ECO:0000256" key="5">
    <source>
        <dbReference type="ARBA" id="ARBA00023098"/>
    </source>
</evidence>
<evidence type="ECO:0000256" key="2">
    <source>
        <dbReference type="ARBA" id="ARBA00022692"/>
    </source>
</evidence>
<dbReference type="InterPro" id="IPR051689">
    <property type="entry name" value="Sterol_desaturase/TMEM195"/>
</dbReference>
<evidence type="ECO:0000313" key="10">
    <source>
        <dbReference type="Proteomes" id="UP001201217"/>
    </source>
</evidence>
<evidence type="ECO:0000256" key="3">
    <source>
        <dbReference type="ARBA" id="ARBA00022989"/>
    </source>
</evidence>
<dbReference type="RefSeq" id="WP_236114554.1">
    <property type="nucleotide sequence ID" value="NZ_JAKGTI010000002.1"/>
</dbReference>
<feature type="transmembrane region" description="Helical" evidence="7">
    <location>
        <begin position="160"/>
        <end position="183"/>
    </location>
</feature>
<evidence type="ECO:0000256" key="7">
    <source>
        <dbReference type="SAM" id="Phobius"/>
    </source>
</evidence>
<dbReference type="InterPro" id="IPR006694">
    <property type="entry name" value="Fatty_acid_hydroxylase"/>
</dbReference>
<sequence>MLDITYEGLNLAEFGQQILYFISLDQTHWIATLALILFFFPLERLFPKVVRNTAFSRISVVLILAICANFTIWLIKNTVYFDIIRFYLNLQIYSISKAPIPTLLIYAICFLAIDLAVYIYHLLSHKITPLWKLHSIHHADETVDASTGILQHPFETVGSLLFVLLIVVAFGFPVLTLVVFTAAGTLHNMFSHANIALPVWVDRILRLVIVTPDMHRTHHSIDLREGNANFGQIFSFWDRMFGTYIDRPASGEADLIMGLPVAEKPKSFTVRGLLFHPFAGLVPGRKGTKRPRR</sequence>
<keyword evidence="3 7" id="KW-1133">Transmembrane helix</keyword>
<feature type="domain" description="Fatty acid hydroxylase" evidence="8">
    <location>
        <begin position="107"/>
        <end position="243"/>
    </location>
</feature>
<keyword evidence="10" id="KW-1185">Reference proteome</keyword>
<feature type="transmembrane region" description="Helical" evidence="7">
    <location>
        <begin position="18"/>
        <end position="42"/>
    </location>
</feature>
<dbReference type="PANTHER" id="PTHR21624">
    <property type="entry name" value="STEROL DESATURASE-RELATED PROTEIN"/>
    <property type="match status" value="1"/>
</dbReference>
<keyword evidence="2 7" id="KW-0812">Transmembrane</keyword>
<keyword evidence="4" id="KW-0560">Oxidoreductase</keyword>
<evidence type="ECO:0000256" key="1">
    <source>
        <dbReference type="ARBA" id="ARBA00004127"/>
    </source>
</evidence>
<dbReference type="Pfam" id="PF04116">
    <property type="entry name" value="FA_hydroxylase"/>
    <property type="match status" value="1"/>
</dbReference>